<feature type="transmembrane region" description="Helical" evidence="2">
    <location>
        <begin position="287"/>
        <end position="315"/>
    </location>
</feature>
<keyword evidence="2" id="KW-0812">Transmembrane</keyword>
<reference evidence="3 4" key="1">
    <citation type="journal article" date="2022" name="bioRxiv">
        <title>Genomics of Preaxostyla Flagellates Illuminates Evolutionary Transitions and the Path Towards Mitochondrial Loss.</title>
        <authorList>
            <person name="Novak L.V.F."/>
            <person name="Treitli S.C."/>
            <person name="Pyrih J."/>
            <person name="Halakuc P."/>
            <person name="Pipaliya S.V."/>
            <person name="Vacek V."/>
            <person name="Brzon O."/>
            <person name="Soukal P."/>
            <person name="Eme L."/>
            <person name="Dacks J.B."/>
            <person name="Karnkowska A."/>
            <person name="Elias M."/>
            <person name="Hampl V."/>
        </authorList>
    </citation>
    <scope>NUCLEOTIDE SEQUENCE [LARGE SCALE GENOMIC DNA]</scope>
    <source>
        <strain evidence="3">NAU3</strain>
        <tissue evidence="3">Gut</tissue>
    </source>
</reference>
<keyword evidence="2" id="KW-1133">Transmembrane helix</keyword>
<feature type="transmembrane region" description="Helical" evidence="2">
    <location>
        <begin position="97"/>
        <end position="122"/>
    </location>
</feature>
<feature type="transmembrane region" description="Helical" evidence="2">
    <location>
        <begin position="250"/>
        <end position="275"/>
    </location>
</feature>
<gene>
    <name evidence="3" type="ORF">BLNAU_6403</name>
</gene>
<evidence type="ECO:0000256" key="2">
    <source>
        <dbReference type="SAM" id="Phobius"/>
    </source>
</evidence>
<feature type="transmembrane region" description="Helical" evidence="2">
    <location>
        <begin position="33"/>
        <end position="54"/>
    </location>
</feature>
<keyword evidence="4" id="KW-1185">Reference proteome</keyword>
<feature type="compositionally biased region" description="Acidic residues" evidence="1">
    <location>
        <begin position="432"/>
        <end position="442"/>
    </location>
</feature>
<comment type="caution">
    <text evidence="3">The sequence shown here is derived from an EMBL/GenBank/DDBJ whole genome shotgun (WGS) entry which is preliminary data.</text>
</comment>
<evidence type="ECO:0000313" key="3">
    <source>
        <dbReference type="EMBL" id="KAK2958634.1"/>
    </source>
</evidence>
<feature type="compositionally biased region" description="Low complexity" evidence="1">
    <location>
        <begin position="443"/>
        <end position="455"/>
    </location>
</feature>
<evidence type="ECO:0000256" key="1">
    <source>
        <dbReference type="SAM" id="MobiDB-lite"/>
    </source>
</evidence>
<feature type="transmembrane region" description="Helical" evidence="2">
    <location>
        <begin position="60"/>
        <end position="85"/>
    </location>
</feature>
<name>A0ABQ9Y4J2_9EUKA</name>
<sequence>MGKSKDKKSRKGKSKKREVDASTKKATACRVTFFVYIIVTMVVLAATLILGFIVPTGEAYYTYIKIFSIVFPIIMLALCAAALVSVCCSARHDKLQLIVVALLVGCDSLFMPFIHAAAYGIISSTMHKRYLIVDTIKYDYEFAKKYAGTTEEKPFYDGKCNSHRYDATTVENDSTFLIVISGALALCGILIIIMPTLTQHFLIKNRTRKAFAISGITMQIVYGAFLLSDVSGSTVFGKFDSHYQESTNKMFSIVFIIFMALHFFLGLIGLLILFLRHLKCTYVFFMIYRALTMIVEILCIIFSIVYIVVHIIVYIPGRNNRPTGYTLETFSKYYTNMKCSNDYCTTFCSTPSLYNGSVPSPIPCANRSDLVIPSTCAEDVNKQVISFHKSAWHANQPANAVAYAAFTLIFCAMILGFANFLKDAFKLKKEKDDDDDDDDSNNSDDSSSGSSSSGSGESGDGKDLY</sequence>
<protein>
    <submittedName>
        <fullName evidence="3">Uncharacterized protein</fullName>
    </submittedName>
</protein>
<proteinExistence type="predicted"/>
<dbReference type="Proteomes" id="UP001281761">
    <property type="component" value="Unassembled WGS sequence"/>
</dbReference>
<organism evidence="3 4">
    <name type="scientific">Blattamonas nauphoetae</name>
    <dbReference type="NCBI Taxonomy" id="2049346"/>
    <lineage>
        <taxon>Eukaryota</taxon>
        <taxon>Metamonada</taxon>
        <taxon>Preaxostyla</taxon>
        <taxon>Oxymonadida</taxon>
        <taxon>Blattamonas</taxon>
    </lineage>
</organism>
<feature type="transmembrane region" description="Helical" evidence="2">
    <location>
        <begin position="210"/>
        <end position="230"/>
    </location>
</feature>
<accession>A0ABQ9Y4J2</accession>
<keyword evidence="2" id="KW-0472">Membrane</keyword>
<feature type="transmembrane region" description="Helical" evidence="2">
    <location>
        <begin position="400"/>
        <end position="421"/>
    </location>
</feature>
<dbReference type="EMBL" id="JARBJD010000036">
    <property type="protein sequence ID" value="KAK2958634.1"/>
    <property type="molecule type" value="Genomic_DNA"/>
</dbReference>
<feature type="transmembrane region" description="Helical" evidence="2">
    <location>
        <begin position="176"/>
        <end position="198"/>
    </location>
</feature>
<evidence type="ECO:0000313" key="4">
    <source>
        <dbReference type="Proteomes" id="UP001281761"/>
    </source>
</evidence>
<feature type="region of interest" description="Disordered" evidence="1">
    <location>
        <begin position="430"/>
        <end position="465"/>
    </location>
</feature>